<dbReference type="EMBL" id="BTRK01000002">
    <property type="protein sequence ID" value="GMR35529.1"/>
    <property type="molecule type" value="Genomic_DNA"/>
</dbReference>
<evidence type="ECO:0000313" key="4">
    <source>
        <dbReference type="Proteomes" id="UP001328107"/>
    </source>
</evidence>
<comment type="caution">
    <text evidence="3">The sequence shown here is derived from an EMBL/GenBank/DDBJ whole genome shotgun (WGS) entry which is preliminary data.</text>
</comment>
<accession>A0AAN4Z8X2</accession>
<sequence>MPEQQQPTERRIKVGKFMEMTPEETEKLEAQYYAASEIVTTGFNYIGLMRIVSGYIDVPLNYMEMLHMHGLYNQVKHGPCTKAEPYKWNIVEWFKWECWQQLGQMPKHEAMAKYVGIFLDRMDYAAKMFNWDKMLKTWKKEFNKFDKQLRPKFRMLQRELIKPDGTKQLVSPPPSVRYITGSLCFHPDAVDLHVNDGK</sequence>
<dbReference type="PANTHER" id="PTHR23310:SF120">
    <property type="entry name" value="ACYL-COA-BINDING PROTEIN HOMOLOG 3"/>
    <property type="match status" value="1"/>
</dbReference>
<gene>
    <name evidence="3" type="ORF">PMAYCL1PPCAC_05724</name>
</gene>
<keyword evidence="1" id="KW-0446">Lipid-binding</keyword>
<dbReference type="Gene3D" id="1.20.80.10">
    <property type="match status" value="1"/>
</dbReference>
<dbReference type="AlphaFoldDB" id="A0AAN4Z8X2"/>
<dbReference type="Proteomes" id="UP001328107">
    <property type="component" value="Unassembled WGS sequence"/>
</dbReference>
<name>A0AAN4Z8X2_9BILA</name>
<dbReference type="GO" id="GO:0000062">
    <property type="term" value="F:fatty-acyl-CoA binding"/>
    <property type="evidence" value="ECO:0007669"/>
    <property type="project" value="InterPro"/>
</dbReference>
<evidence type="ECO:0000313" key="3">
    <source>
        <dbReference type="EMBL" id="GMR35529.1"/>
    </source>
</evidence>
<dbReference type="PANTHER" id="PTHR23310">
    <property type="entry name" value="ACYL-COA-BINDING PROTEIN, ACBP"/>
    <property type="match status" value="1"/>
</dbReference>
<dbReference type="GO" id="GO:0006631">
    <property type="term" value="P:fatty acid metabolic process"/>
    <property type="evidence" value="ECO:0007669"/>
    <property type="project" value="TreeGrafter"/>
</dbReference>
<dbReference type="SUPFAM" id="SSF47027">
    <property type="entry name" value="Acyl-CoA binding protein"/>
    <property type="match status" value="1"/>
</dbReference>
<dbReference type="InterPro" id="IPR035984">
    <property type="entry name" value="Acyl-CoA-binding_sf"/>
</dbReference>
<organism evidence="3 4">
    <name type="scientific">Pristionchus mayeri</name>
    <dbReference type="NCBI Taxonomy" id="1317129"/>
    <lineage>
        <taxon>Eukaryota</taxon>
        <taxon>Metazoa</taxon>
        <taxon>Ecdysozoa</taxon>
        <taxon>Nematoda</taxon>
        <taxon>Chromadorea</taxon>
        <taxon>Rhabditida</taxon>
        <taxon>Rhabditina</taxon>
        <taxon>Diplogasteromorpha</taxon>
        <taxon>Diplogasteroidea</taxon>
        <taxon>Neodiplogasteridae</taxon>
        <taxon>Pristionchus</taxon>
    </lineage>
</organism>
<feature type="domain" description="ACB" evidence="2">
    <location>
        <begin position="28"/>
        <end position="127"/>
    </location>
</feature>
<evidence type="ECO:0000259" key="2">
    <source>
        <dbReference type="PROSITE" id="PS51228"/>
    </source>
</evidence>
<dbReference type="Pfam" id="PF00887">
    <property type="entry name" value="ACBP"/>
    <property type="match status" value="1"/>
</dbReference>
<dbReference type="GO" id="GO:0005737">
    <property type="term" value="C:cytoplasm"/>
    <property type="evidence" value="ECO:0007669"/>
    <property type="project" value="TreeGrafter"/>
</dbReference>
<reference evidence="4" key="1">
    <citation type="submission" date="2022-10" db="EMBL/GenBank/DDBJ databases">
        <title>Genome assembly of Pristionchus species.</title>
        <authorList>
            <person name="Yoshida K."/>
            <person name="Sommer R.J."/>
        </authorList>
    </citation>
    <scope>NUCLEOTIDE SEQUENCE [LARGE SCALE GENOMIC DNA]</scope>
    <source>
        <strain evidence="4">RS5460</strain>
    </source>
</reference>
<dbReference type="InterPro" id="IPR000582">
    <property type="entry name" value="Acyl-CoA-binding_protein"/>
</dbReference>
<evidence type="ECO:0000256" key="1">
    <source>
        <dbReference type="ARBA" id="ARBA00023121"/>
    </source>
</evidence>
<dbReference type="PROSITE" id="PS51228">
    <property type="entry name" value="ACB_2"/>
    <property type="match status" value="1"/>
</dbReference>
<protein>
    <recommendedName>
        <fullName evidence="2">ACB domain-containing protein</fullName>
    </recommendedName>
</protein>
<dbReference type="InterPro" id="IPR014352">
    <property type="entry name" value="FERM/acyl-CoA-bd_prot_sf"/>
</dbReference>
<keyword evidence="4" id="KW-1185">Reference proteome</keyword>
<proteinExistence type="predicted"/>